<name>A0A0K8PW43_STRAJ</name>
<evidence type="ECO:0000313" key="1">
    <source>
        <dbReference type="EMBL" id="GAP52102.1"/>
    </source>
</evidence>
<dbReference type="PATRIC" id="fig|146537.3.peg.7337"/>
<sequence>MRATADPRIASIIVWSDVTRAEAPQCPIVRKERGRGDARLLTSRTSALHEADVGRGERFRLRQRLSLYATQLAAACDQNQPLCVSVRAIVAEETRTRRTAQLR</sequence>
<dbReference type="OrthoDB" id="3874088at2"/>
<dbReference type="EMBL" id="DF968407">
    <property type="protein sequence ID" value="GAP52102.1"/>
    <property type="molecule type" value="Genomic_DNA"/>
</dbReference>
<dbReference type="AlphaFoldDB" id="A0A0K8PW43"/>
<proteinExistence type="predicted"/>
<organism evidence="1 2">
    <name type="scientific">Streptomyces azureus</name>
    <dbReference type="NCBI Taxonomy" id="146537"/>
    <lineage>
        <taxon>Bacteria</taxon>
        <taxon>Bacillati</taxon>
        <taxon>Actinomycetota</taxon>
        <taxon>Actinomycetes</taxon>
        <taxon>Kitasatosporales</taxon>
        <taxon>Streptomycetaceae</taxon>
        <taxon>Streptomyces</taxon>
    </lineage>
</organism>
<dbReference type="Proteomes" id="UP000053859">
    <property type="component" value="Unassembled WGS sequence"/>
</dbReference>
<evidence type="ECO:0000313" key="2">
    <source>
        <dbReference type="Proteomes" id="UP000053859"/>
    </source>
</evidence>
<keyword evidence="2" id="KW-1185">Reference proteome</keyword>
<gene>
    <name evidence="1" type="ORF">SAZU_6975</name>
</gene>
<accession>A0A0K8PW43</accession>
<protein>
    <submittedName>
        <fullName evidence="1">Uncharacterized protein</fullName>
    </submittedName>
</protein>
<reference evidence="1" key="1">
    <citation type="journal article" date="2015" name="Genome Announc.">
        <title>Draft Genome Sequence of Thiostrepton-Producing Streptomyces azureus ATCC 14921.</title>
        <authorList>
            <person name="Sakihara K."/>
            <person name="Maeda J."/>
            <person name="Tashiro K."/>
            <person name="Fujino Y."/>
            <person name="Kuhara S."/>
            <person name="Ohshima T."/>
            <person name="Ogata S."/>
            <person name="Doi K."/>
        </authorList>
    </citation>
    <scope>NUCLEOTIDE SEQUENCE [LARGE SCALE GENOMIC DNA]</scope>
    <source>
        <strain evidence="1">ATCC14921</strain>
    </source>
</reference>
<dbReference type="RefSeq" id="WP_059423018.1">
    <property type="nucleotide sequence ID" value="NZ_DF968407.1"/>
</dbReference>